<dbReference type="Proteomes" id="UP000005045">
    <property type="component" value="Unassembled WGS sequence"/>
</dbReference>
<feature type="domain" description="FAD dependent oxidoreductase" evidence="2">
    <location>
        <begin position="5"/>
        <end position="359"/>
    </location>
</feature>
<keyword evidence="4" id="KW-1185">Reference proteome</keyword>
<evidence type="ECO:0000313" key="3">
    <source>
        <dbReference type="EMBL" id="EDT12572.1"/>
    </source>
</evidence>
<organism evidence="3 4">
    <name type="scientific">Paraburkholderia graminis (strain ATCC 700544 / DSM 17151 / LMG 18924 / NCIMB 13744 / C4D1M)</name>
    <dbReference type="NCBI Taxonomy" id="396598"/>
    <lineage>
        <taxon>Bacteria</taxon>
        <taxon>Pseudomonadati</taxon>
        <taxon>Pseudomonadota</taxon>
        <taxon>Betaproteobacteria</taxon>
        <taxon>Burkholderiales</taxon>
        <taxon>Burkholderiaceae</taxon>
        <taxon>Paraburkholderia</taxon>
    </lineage>
</organism>
<dbReference type="Gene3D" id="3.50.50.60">
    <property type="entry name" value="FAD/NAD(P)-binding domain"/>
    <property type="match status" value="1"/>
</dbReference>
<dbReference type="SUPFAM" id="SSF51905">
    <property type="entry name" value="FAD/NAD(P)-binding domain"/>
    <property type="match status" value="1"/>
</dbReference>
<evidence type="ECO:0000256" key="1">
    <source>
        <dbReference type="ARBA" id="ARBA00023002"/>
    </source>
</evidence>
<comment type="caution">
    <text evidence="3">The sequence shown here is derived from an EMBL/GenBank/DDBJ whole genome shotgun (WGS) entry which is preliminary data.</text>
</comment>
<gene>
    <name evidence="3" type="ORF">BgramDRAFT_1136</name>
</gene>
<dbReference type="InterPro" id="IPR006076">
    <property type="entry name" value="FAD-dep_OxRdtase"/>
</dbReference>
<name>B1FVK9_PARG4</name>
<dbReference type="EMBL" id="ABLD01000002">
    <property type="protein sequence ID" value="EDT12572.1"/>
    <property type="molecule type" value="Genomic_DNA"/>
</dbReference>
<reference evidence="3 4" key="1">
    <citation type="submission" date="2008-03" db="EMBL/GenBank/DDBJ databases">
        <title>Sequencing of the draft genome and assembly of Burkholderia graminis C4D1M.</title>
        <authorList>
            <consortium name="US DOE Joint Genome Institute (JGI-PGF)"/>
            <person name="Copeland A."/>
            <person name="Lucas S."/>
            <person name="Lapidus A."/>
            <person name="Glavina del Rio T."/>
            <person name="Dalin E."/>
            <person name="Tice H."/>
            <person name="Bruce D."/>
            <person name="Goodwin L."/>
            <person name="Pitluck S."/>
            <person name="Larimer F."/>
            <person name="Land M.L."/>
            <person name="Hauser L."/>
            <person name="Tiedje J."/>
            <person name="Richardson P."/>
        </authorList>
    </citation>
    <scope>NUCLEOTIDE SEQUENCE [LARGE SCALE GENOMIC DNA]</scope>
    <source>
        <strain evidence="4">ATCC 700544 / DSM 17151 / LMG 18924 / NCIMB 13744 / C4D1M</strain>
    </source>
</reference>
<sequence length="390" mass="42587">MSSQVVIVGGGVIGSSIAYFLRASDPTVSVTVIERDPSYARSSSALSAASIRQQFSTPLSIQMSLYGIEFLRNIGELLEVDGNRPSIDLHEGGYLFLATPAGDATLRENHALQTSLGADINLMDRQTLKARFSWLNVEDLVSGAFGESGEGWFDGYGLVQALRKKAQSLGARYVAADVTGVVREGRKITHVIAGNGERYPCDTVVNAAGAWARKIAGMMDIDIPVFARRRSIFNVSSPARLQACPLLIDPTGVYFRPEGKTYICGTSPGADNDPDDLPLDEVDHALFDDVIWPTLAHRVPEFEALRVENCWSGYYEYNVFDHNAIIGYHPQIENCVFANGYSGHGLQQGPATGRGVSELILNGRYVSLDLSSLSWQRLLENRPIVEKNVV</sequence>
<dbReference type="AlphaFoldDB" id="B1FVK9"/>
<dbReference type="PANTHER" id="PTHR13847">
    <property type="entry name" value="SARCOSINE DEHYDROGENASE-RELATED"/>
    <property type="match status" value="1"/>
</dbReference>
<dbReference type="OrthoDB" id="8713780at2"/>
<evidence type="ECO:0000313" key="4">
    <source>
        <dbReference type="Proteomes" id="UP000005045"/>
    </source>
</evidence>
<dbReference type="Pfam" id="PF01266">
    <property type="entry name" value="DAO"/>
    <property type="match status" value="1"/>
</dbReference>
<dbReference type="PANTHER" id="PTHR13847:SF287">
    <property type="entry name" value="FAD-DEPENDENT OXIDOREDUCTASE DOMAIN-CONTAINING PROTEIN 1"/>
    <property type="match status" value="1"/>
</dbReference>
<dbReference type="GO" id="GO:0005737">
    <property type="term" value="C:cytoplasm"/>
    <property type="evidence" value="ECO:0007669"/>
    <property type="project" value="TreeGrafter"/>
</dbReference>
<protein>
    <submittedName>
        <fullName evidence="3">FAD dependent oxidoreductase</fullName>
    </submittedName>
</protein>
<dbReference type="GO" id="GO:0016491">
    <property type="term" value="F:oxidoreductase activity"/>
    <property type="evidence" value="ECO:0007669"/>
    <property type="project" value="UniProtKB-KW"/>
</dbReference>
<dbReference type="RefSeq" id="WP_006047693.1">
    <property type="nucleotide sequence ID" value="NZ_ABLD01000002.1"/>
</dbReference>
<proteinExistence type="predicted"/>
<accession>B1FVK9</accession>
<dbReference type="GO" id="GO:0032981">
    <property type="term" value="P:mitochondrial respiratory chain complex I assembly"/>
    <property type="evidence" value="ECO:0007669"/>
    <property type="project" value="TreeGrafter"/>
</dbReference>
<keyword evidence="1" id="KW-0560">Oxidoreductase</keyword>
<evidence type="ECO:0000259" key="2">
    <source>
        <dbReference type="Pfam" id="PF01266"/>
    </source>
</evidence>
<dbReference type="InterPro" id="IPR036188">
    <property type="entry name" value="FAD/NAD-bd_sf"/>
</dbReference>
<dbReference type="Gene3D" id="3.30.9.10">
    <property type="entry name" value="D-Amino Acid Oxidase, subunit A, domain 2"/>
    <property type="match status" value="1"/>
</dbReference>